<organism evidence="1 2">
    <name type="scientific">Amborella trichopoda</name>
    <dbReference type="NCBI Taxonomy" id="13333"/>
    <lineage>
        <taxon>Eukaryota</taxon>
        <taxon>Viridiplantae</taxon>
        <taxon>Streptophyta</taxon>
        <taxon>Embryophyta</taxon>
        <taxon>Tracheophyta</taxon>
        <taxon>Spermatophyta</taxon>
        <taxon>Magnoliopsida</taxon>
        <taxon>Amborellales</taxon>
        <taxon>Amborellaceae</taxon>
        <taxon>Amborella</taxon>
    </lineage>
</organism>
<dbReference type="AlphaFoldDB" id="W1PRJ3"/>
<gene>
    <name evidence="1" type="ORF">AMTR_s00026p00241500</name>
</gene>
<dbReference type="EMBL" id="KI392852">
    <property type="protein sequence ID" value="ERN10459.1"/>
    <property type="molecule type" value="Genomic_DNA"/>
</dbReference>
<evidence type="ECO:0000313" key="1">
    <source>
        <dbReference type="EMBL" id="ERN10459.1"/>
    </source>
</evidence>
<name>W1PRJ3_AMBTC</name>
<keyword evidence="2" id="KW-1185">Reference proteome</keyword>
<accession>W1PRJ3</accession>
<proteinExistence type="predicted"/>
<dbReference type="Proteomes" id="UP000017836">
    <property type="component" value="Unassembled WGS sequence"/>
</dbReference>
<sequence length="51" mass="5567">VPIASVLEVIKEKVMAKRMNQKIEKSVEMVGNVGEIKGPMEGVFISHCGPK</sequence>
<reference evidence="2" key="1">
    <citation type="journal article" date="2013" name="Science">
        <title>The Amborella genome and the evolution of flowering plants.</title>
        <authorList>
            <consortium name="Amborella Genome Project"/>
        </authorList>
    </citation>
    <scope>NUCLEOTIDE SEQUENCE [LARGE SCALE GENOMIC DNA]</scope>
</reference>
<feature type="non-terminal residue" evidence="1">
    <location>
        <position position="1"/>
    </location>
</feature>
<protein>
    <submittedName>
        <fullName evidence="1">Uncharacterized protein</fullName>
    </submittedName>
</protein>
<dbReference type="HOGENOM" id="CLU_3112502_0_0_1"/>
<dbReference type="Gramene" id="ERN10459">
    <property type="protein sequence ID" value="ERN10459"/>
    <property type="gene ID" value="AMTR_s00026p00241500"/>
</dbReference>
<evidence type="ECO:0000313" key="2">
    <source>
        <dbReference type="Proteomes" id="UP000017836"/>
    </source>
</evidence>